<dbReference type="OrthoDB" id="5867769at2759"/>
<accession>A0A3P7FM22</accession>
<name>A0A3P7FM22_WUCBA</name>
<organism evidence="2 3">
    <name type="scientific">Wuchereria bancrofti</name>
    <dbReference type="NCBI Taxonomy" id="6293"/>
    <lineage>
        <taxon>Eukaryota</taxon>
        <taxon>Metazoa</taxon>
        <taxon>Ecdysozoa</taxon>
        <taxon>Nematoda</taxon>
        <taxon>Chromadorea</taxon>
        <taxon>Rhabditida</taxon>
        <taxon>Spirurina</taxon>
        <taxon>Spiruromorpha</taxon>
        <taxon>Filarioidea</taxon>
        <taxon>Onchocercidae</taxon>
        <taxon>Wuchereria</taxon>
    </lineage>
</organism>
<dbReference type="EMBL" id="UYWW01002465">
    <property type="protein sequence ID" value="VDM11818.1"/>
    <property type="molecule type" value="Genomic_DNA"/>
</dbReference>
<gene>
    <name evidence="2" type="ORF">WBA_LOCUS5204</name>
</gene>
<feature type="compositionally biased region" description="Polar residues" evidence="1">
    <location>
        <begin position="33"/>
        <end position="42"/>
    </location>
</feature>
<dbReference type="InParanoid" id="A0A3P7FM22"/>
<evidence type="ECO:0000256" key="1">
    <source>
        <dbReference type="SAM" id="MobiDB-lite"/>
    </source>
</evidence>
<dbReference type="Proteomes" id="UP000270924">
    <property type="component" value="Unassembled WGS sequence"/>
</dbReference>
<evidence type="ECO:0000313" key="2">
    <source>
        <dbReference type="EMBL" id="VDM11818.1"/>
    </source>
</evidence>
<proteinExistence type="predicted"/>
<reference evidence="2 3" key="1">
    <citation type="submission" date="2018-11" db="EMBL/GenBank/DDBJ databases">
        <authorList>
            <consortium name="Pathogen Informatics"/>
        </authorList>
    </citation>
    <scope>NUCLEOTIDE SEQUENCE [LARGE SCALE GENOMIC DNA]</scope>
</reference>
<dbReference type="AlphaFoldDB" id="A0A3P7FM22"/>
<protein>
    <submittedName>
        <fullName evidence="2">Uncharacterized protein</fullName>
    </submittedName>
</protein>
<sequence length="104" mass="11352">MCDDQTHSTTEPEEASTAAGGLLSVNPPLIDPTTESTASLSDQGEFELPPPMSELSSAIADAAASRNTSLSVTIEFDRHQSKCKEFKNKIDLSRRDRIMLQQQE</sequence>
<keyword evidence="3" id="KW-1185">Reference proteome</keyword>
<feature type="region of interest" description="Disordered" evidence="1">
    <location>
        <begin position="1"/>
        <end position="52"/>
    </location>
</feature>
<evidence type="ECO:0000313" key="3">
    <source>
        <dbReference type="Proteomes" id="UP000270924"/>
    </source>
</evidence>